<proteinExistence type="predicted"/>
<protein>
    <recommendedName>
        <fullName evidence="2">BZIP domain-containing protein</fullName>
    </recommendedName>
</protein>
<dbReference type="CDD" id="cd14809">
    <property type="entry name" value="bZIP_AUREO-like"/>
    <property type="match status" value="2"/>
</dbReference>
<dbReference type="InterPro" id="IPR004827">
    <property type="entry name" value="bZIP"/>
</dbReference>
<gene>
    <name evidence="3" type="ORF">PHATRDRAFT_bd1724</name>
</gene>
<feature type="compositionally biased region" description="Low complexity" evidence="1">
    <location>
        <begin position="203"/>
        <end position="216"/>
    </location>
</feature>
<dbReference type="PaxDb" id="2850-Phatrdraft1724"/>
<feature type="region of interest" description="Disordered" evidence="1">
    <location>
        <begin position="299"/>
        <end position="366"/>
    </location>
</feature>
<dbReference type="SMART" id="SM00338">
    <property type="entry name" value="BRLZ"/>
    <property type="match status" value="2"/>
</dbReference>
<dbReference type="Proteomes" id="UP000000759">
    <property type="component" value="Unassembled WGS sequence"/>
</dbReference>
<evidence type="ECO:0000259" key="2">
    <source>
        <dbReference type="PROSITE" id="PS50217"/>
    </source>
</evidence>
<feature type="compositionally biased region" description="Basic and acidic residues" evidence="1">
    <location>
        <begin position="59"/>
        <end position="72"/>
    </location>
</feature>
<dbReference type="AlphaFoldDB" id="B7S4A7"/>
<dbReference type="PROSITE" id="PS50217">
    <property type="entry name" value="BZIP"/>
    <property type="match status" value="1"/>
</dbReference>
<dbReference type="RefSeq" id="XP_002176362.1">
    <property type="nucleotide sequence ID" value="XM_002176326.1"/>
</dbReference>
<feature type="compositionally biased region" description="Low complexity" evidence="1">
    <location>
        <begin position="1"/>
        <end position="23"/>
    </location>
</feature>
<evidence type="ECO:0000313" key="3">
    <source>
        <dbReference type="EMBL" id="EEC42598.1"/>
    </source>
</evidence>
<dbReference type="SUPFAM" id="SSF57959">
    <property type="entry name" value="Leucine zipper domain"/>
    <property type="match status" value="2"/>
</dbReference>
<reference evidence="4" key="2">
    <citation type="submission" date="2008-08" db="EMBL/GenBank/DDBJ databases">
        <authorList>
            <consortium name="Diatom Consortium"/>
            <person name="Grigoriev I."/>
            <person name="Grimwood J."/>
            <person name="Kuo A."/>
            <person name="Otillar R.P."/>
            <person name="Salamov A."/>
            <person name="Detter J.C."/>
            <person name="Lindquist E."/>
            <person name="Shapiro H."/>
            <person name="Lucas S."/>
            <person name="Glavina del Rio T."/>
            <person name="Pitluck S."/>
            <person name="Rokhsar D."/>
            <person name="Bowler C."/>
        </authorList>
    </citation>
    <scope>GENOME REANNOTATION</scope>
    <source>
        <strain evidence="4">CCAP 1055/1</strain>
    </source>
</reference>
<evidence type="ECO:0000313" key="4">
    <source>
        <dbReference type="Proteomes" id="UP000000759"/>
    </source>
</evidence>
<dbReference type="InterPro" id="IPR046347">
    <property type="entry name" value="bZIP_sf"/>
</dbReference>
<sequence>MSTDPPVALALALPPLSPTADATLPHHHRTTNDDDETSRPWPAATLGTQLPPLPRHHHNNDTRLARSRERNREHARRTRLRKKIQLERLQAQVQTLRGERHDLRQRMEDCSLAAILWGLGGRDRHQRTRQLLMETNKPTSTTVTDVASAATSTTATATTATTASAVDTESDETTFVWLAGSKRKRFVAEDGAETHTQLDLDETPPSLTTESLSTERTTGKTQINWKTGVQTDQYGSQTQLTPYQLESLRRERNRRHAKMTRDRKKCFVVTTEKVVADLQAENARLRQILAQVTTESTSHLHERNHNHSTANTLVTPVTSPDLSAIPSPTDDETSVYSATTADDGSILPRSPQRNHTPRAAFSLNDD</sequence>
<dbReference type="EMBL" id="DS999284">
    <property type="protein sequence ID" value="EEC42598.1"/>
    <property type="molecule type" value="Genomic_DNA"/>
</dbReference>
<dbReference type="Gene3D" id="1.20.5.170">
    <property type="match status" value="2"/>
</dbReference>
<keyword evidence="4" id="KW-1185">Reference proteome</keyword>
<dbReference type="eggNOG" id="ENOG502TA4Z">
    <property type="taxonomic scope" value="Eukaryota"/>
</dbReference>
<evidence type="ECO:0000256" key="1">
    <source>
        <dbReference type="SAM" id="MobiDB-lite"/>
    </source>
</evidence>
<organism evidence="3 4">
    <name type="scientific">Phaeodactylum tricornutum (strain CCAP 1055/1)</name>
    <dbReference type="NCBI Taxonomy" id="556484"/>
    <lineage>
        <taxon>Eukaryota</taxon>
        <taxon>Sar</taxon>
        <taxon>Stramenopiles</taxon>
        <taxon>Ochrophyta</taxon>
        <taxon>Bacillariophyta</taxon>
        <taxon>Bacillariophyceae</taxon>
        <taxon>Bacillariophycidae</taxon>
        <taxon>Naviculales</taxon>
        <taxon>Phaeodactylaceae</taxon>
        <taxon>Phaeodactylum</taxon>
    </lineage>
</organism>
<dbReference type="HOGENOM" id="CLU_610423_0_0_1"/>
<accession>B7S4A7</accession>
<dbReference type="GO" id="GO:0003700">
    <property type="term" value="F:DNA-binding transcription factor activity"/>
    <property type="evidence" value="ECO:0007669"/>
    <property type="project" value="InterPro"/>
</dbReference>
<dbReference type="OrthoDB" id="48941at2759"/>
<dbReference type="KEGG" id="pti:PHATRDRAFT_bd1724"/>
<dbReference type="GeneID" id="7204890"/>
<name>B7S4A7_PHATC</name>
<feature type="compositionally biased region" description="Polar residues" evidence="1">
    <location>
        <begin position="307"/>
        <end position="321"/>
    </location>
</feature>
<dbReference type="InParanoid" id="B7S4A7"/>
<feature type="region of interest" description="Disordered" evidence="1">
    <location>
        <begin position="1"/>
        <end position="77"/>
    </location>
</feature>
<feature type="region of interest" description="Disordered" evidence="1">
    <location>
        <begin position="193"/>
        <end position="219"/>
    </location>
</feature>
<reference evidence="3 4" key="1">
    <citation type="journal article" date="2008" name="Nature">
        <title>The Phaeodactylum genome reveals the evolutionary history of diatom genomes.</title>
        <authorList>
            <person name="Bowler C."/>
            <person name="Allen A.E."/>
            <person name="Badger J.H."/>
            <person name="Grimwood J."/>
            <person name="Jabbari K."/>
            <person name="Kuo A."/>
            <person name="Maheswari U."/>
            <person name="Martens C."/>
            <person name="Maumus F."/>
            <person name="Otillar R.P."/>
            <person name="Rayko E."/>
            <person name="Salamov A."/>
            <person name="Vandepoele K."/>
            <person name="Beszteri B."/>
            <person name="Gruber A."/>
            <person name="Heijde M."/>
            <person name="Katinka M."/>
            <person name="Mock T."/>
            <person name="Valentin K."/>
            <person name="Verret F."/>
            <person name="Berges J.A."/>
            <person name="Brownlee C."/>
            <person name="Cadoret J.P."/>
            <person name="Chiovitti A."/>
            <person name="Choi C.J."/>
            <person name="Coesel S."/>
            <person name="De Martino A."/>
            <person name="Detter J.C."/>
            <person name="Durkin C."/>
            <person name="Falciatore A."/>
            <person name="Fournet J."/>
            <person name="Haruta M."/>
            <person name="Huysman M.J."/>
            <person name="Jenkins B.D."/>
            <person name="Jiroutova K."/>
            <person name="Jorgensen R.E."/>
            <person name="Joubert Y."/>
            <person name="Kaplan A."/>
            <person name="Kroger N."/>
            <person name="Kroth P.G."/>
            <person name="La Roche J."/>
            <person name="Lindquist E."/>
            <person name="Lommer M."/>
            <person name="Martin-Jezequel V."/>
            <person name="Lopez P.J."/>
            <person name="Lucas S."/>
            <person name="Mangogna M."/>
            <person name="McGinnis K."/>
            <person name="Medlin L.K."/>
            <person name="Montsant A."/>
            <person name="Oudot-Le Secq M.P."/>
            <person name="Napoli C."/>
            <person name="Obornik M."/>
            <person name="Parker M.S."/>
            <person name="Petit J.L."/>
            <person name="Porcel B.M."/>
            <person name="Poulsen N."/>
            <person name="Robison M."/>
            <person name="Rychlewski L."/>
            <person name="Rynearson T.A."/>
            <person name="Schmutz J."/>
            <person name="Shapiro H."/>
            <person name="Siaut M."/>
            <person name="Stanley M."/>
            <person name="Sussman M.R."/>
            <person name="Taylor A.R."/>
            <person name="Vardi A."/>
            <person name="von Dassow P."/>
            <person name="Vyverman W."/>
            <person name="Willis A."/>
            <person name="Wyrwicz L.S."/>
            <person name="Rokhsar D.S."/>
            <person name="Weissenbach J."/>
            <person name="Armbrust E.V."/>
            <person name="Green B.R."/>
            <person name="Van de Peer Y."/>
            <person name="Grigoriev I.V."/>
        </authorList>
    </citation>
    <scope>NUCLEOTIDE SEQUENCE [LARGE SCALE GENOMIC DNA]</scope>
    <source>
        <strain evidence="3 4">CCAP 1055/1</strain>
    </source>
</reference>
<feature type="domain" description="BZIP" evidence="2">
    <location>
        <begin position="61"/>
        <end position="108"/>
    </location>
</feature>
<dbReference type="Pfam" id="PF07716">
    <property type="entry name" value="bZIP_2"/>
    <property type="match status" value="1"/>
</dbReference>